<evidence type="ECO:0000313" key="2">
    <source>
        <dbReference type="Proteomes" id="UP000591131"/>
    </source>
</evidence>
<evidence type="ECO:0000313" key="1">
    <source>
        <dbReference type="EMBL" id="KAF4655358.1"/>
    </source>
</evidence>
<dbReference type="EMBL" id="JAAPAO010000661">
    <property type="protein sequence ID" value="KAF4655358.1"/>
    <property type="molecule type" value="Genomic_DNA"/>
</dbReference>
<dbReference type="Proteomes" id="UP000591131">
    <property type="component" value="Unassembled WGS sequence"/>
</dbReference>
<name>A0A7J6L824_PERCH</name>
<accession>A0A7J6L824</accession>
<keyword evidence="2" id="KW-1185">Reference proteome</keyword>
<dbReference type="AlphaFoldDB" id="A0A7J6L824"/>
<comment type="caution">
    <text evidence="1">The sequence shown here is derived from an EMBL/GenBank/DDBJ whole genome shotgun (WGS) entry which is preliminary data.</text>
</comment>
<feature type="non-terminal residue" evidence="1">
    <location>
        <position position="1"/>
    </location>
</feature>
<organism evidence="1 2">
    <name type="scientific">Perkinsus chesapeaki</name>
    <name type="common">Clam parasite</name>
    <name type="synonym">Perkinsus andrewsi</name>
    <dbReference type="NCBI Taxonomy" id="330153"/>
    <lineage>
        <taxon>Eukaryota</taxon>
        <taxon>Sar</taxon>
        <taxon>Alveolata</taxon>
        <taxon>Perkinsozoa</taxon>
        <taxon>Perkinsea</taxon>
        <taxon>Perkinsida</taxon>
        <taxon>Perkinsidae</taxon>
        <taxon>Perkinsus</taxon>
    </lineage>
</organism>
<sequence length="501" mass="56471">VFSDQALKFVENDNVVFFKFDGIAGGQFKKGADNYAAEVDSLLRLILDIRKRGKGNITWINLTIGTWPSPYWLIYGDSIWKDGYDVGLAGWGNRRDMHITERDASWLSFFLLAAKPGDVRKPRLVADFSPCNSQLPVLQSKTSCWLSQLGFEMCESCVHRWLSAFYRIRLDVQRLLYMHSGTTDSNEPDFVSTRLSLSYDLCRIYDHVTLLMNTSPICEHVLDHQSGSSTSTFITVDALAFQRLEHQNWHTQPLAPDSAVLIRYRPRNKCDVGVHLGHIVTADVSPDGFCRRYRKTVSSQGERVVGSSSLVAVYQNVVQRSMLMPIANLMLHGILQSRANEAGYLLKESISDLKSFKTEVFTYFLSGVGLQELYIQPEELTDEHWRVVAEGAQFHRSFQSVLRQVQWIGGDPEQGQLYGWAACNDTAGVFGLRNPTTFQRKARVTLSSMWGVLGNSTWQISPLFESPAFPIESSVVLLDRELSLTVSPLGVLAYRASRISS</sequence>
<protein>
    <submittedName>
        <fullName evidence="1">Uncharacterized protein</fullName>
    </submittedName>
</protein>
<proteinExistence type="predicted"/>
<dbReference type="OrthoDB" id="419388at2759"/>
<gene>
    <name evidence="1" type="ORF">FOL47_009469</name>
</gene>
<reference evidence="1 2" key="1">
    <citation type="submission" date="2020-04" db="EMBL/GenBank/DDBJ databases">
        <title>Perkinsus chesapeaki whole genome sequence.</title>
        <authorList>
            <person name="Bogema D.R."/>
        </authorList>
    </citation>
    <scope>NUCLEOTIDE SEQUENCE [LARGE SCALE GENOMIC DNA]</scope>
    <source>
        <strain evidence="1">ATCC PRA-425</strain>
    </source>
</reference>